<dbReference type="Proteomes" id="UP001387447">
    <property type="component" value="Unassembled WGS sequence"/>
</dbReference>
<evidence type="ECO:0000256" key="1">
    <source>
        <dbReference type="SAM" id="Coils"/>
    </source>
</evidence>
<dbReference type="InterPro" id="IPR011335">
    <property type="entry name" value="Restrct_endonuc-II-like"/>
</dbReference>
<accession>A0ABU9ETH6</accession>
<evidence type="ECO:0000313" key="3">
    <source>
        <dbReference type="EMBL" id="MEK9514991.1"/>
    </source>
</evidence>
<feature type="coiled-coil region" evidence="1">
    <location>
        <begin position="120"/>
        <end position="147"/>
    </location>
</feature>
<dbReference type="RefSeq" id="WP_368663284.1">
    <property type="nucleotide sequence ID" value="NZ_JBBWYZ010000028.1"/>
</dbReference>
<evidence type="ECO:0000313" key="4">
    <source>
        <dbReference type="Proteomes" id="UP001387447"/>
    </source>
</evidence>
<evidence type="ECO:0000256" key="2">
    <source>
        <dbReference type="SAM" id="MobiDB-lite"/>
    </source>
</evidence>
<name>A0ABU9ETH6_LIMFS</name>
<comment type="caution">
    <text evidence="3">The sequence shown here is derived from an EMBL/GenBank/DDBJ whole genome shotgun (WGS) entry which is preliminary data.</text>
</comment>
<protein>
    <recommendedName>
        <fullName evidence="5">DUF3782 domain-containing protein</fullName>
    </recommendedName>
</protein>
<evidence type="ECO:0008006" key="5">
    <source>
        <dbReference type="Google" id="ProtNLM"/>
    </source>
</evidence>
<keyword evidence="1" id="KW-0175">Coiled coil</keyword>
<proteinExistence type="predicted"/>
<feature type="region of interest" description="Disordered" evidence="2">
    <location>
        <begin position="1"/>
        <end position="104"/>
    </location>
</feature>
<dbReference type="EMBL" id="JBBWYZ010000028">
    <property type="protein sequence ID" value="MEK9514991.1"/>
    <property type="molecule type" value="Genomic_DNA"/>
</dbReference>
<reference evidence="3 4" key="1">
    <citation type="journal article" date="2024" name="Front. Microbiol.">
        <title>Transcriptomic insights into the dominance of two phototrophs throughout the water column of a tropical hypersaline-alkaline crater lake (Dziani Dzaha, Mayotte).</title>
        <authorList>
            <person name="Duperron S."/>
            <person name="Halary S."/>
            <person name="Bouly J.-P."/>
            <person name="Roussel T."/>
            <person name="Hugoni M."/>
            <person name="Bruto M."/>
            <person name="Oger P."/>
            <person name="Duval C."/>
            <person name="Woo A."/>
            <person name="Jezequiel D."/>
            <person name="Ader M."/>
            <person name="Leboulanger C."/>
            <person name="Agogue H."/>
            <person name="Grossi V."/>
            <person name="Trousselier M."/>
            <person name="Bernard C."/>
        </authorList>
    </citation>
    <scope>NUCLEOTIDE SEQUENCE [LARGE SCALE GENOMIC DNA]</scope>
    <source>
        <strain evidence="3 4">PMC 851.14</strain>
    </source>
</reference>
<sequence length="284" mass="34191">RFRETDRRFEETKQLLQRQSEESDRRFREQSEESDRRFEETRQLLQRQSEESDRRFEETRQLLQRQSEESDRRFEETKQLLQRQSEKSDSRSETLRERRFETLGERRSETLGDRRFREQSEESERRFRETERIIQQQNEKLKQQLRKLEDPVGDFIRWQVRPAAIQLFQQPGTYDYQVSAGASAARFGEAIEIDLLVVNTDQAILVEVKSKLTETDIDEHLERLEKFKRLMPRYRDFHAMGAVAGMVVPEEVASYGYRRGLFVLAQSGDSVVILNDDKFRPRQW</sequence>
<dbReference type="SUPFAM" id="SSF52980">
    <property type="entry name" value="Restriction endonuclease-like"/>
    <property type="match status" value="1"/>
</dbReference>
<dbReference type="PANTHER" id="PTHR38753">
    <property type="entry name" value="SLR1441 PROTEIN"/>
    <property type="match status" value="1"/>
</dbReference>
<dbReference type="PANTHER" id="PTHR38753:SF1">
    <property type="entry name" value="SLR1441 PROTEIN"/>
    <property type="match status" value="1"/>
</dbReference>
<keyword evidence="4" id="KW-1185">Reference proteome</keyword>
<feature type="non-terminal residue" evidence="3">
    <location>
        <position position="1"/>
    </location>
</feature>
<organism evidence="3 4">
    <name type="scientific">Limnospira fusiformis PMC 851.14</name>
    <dbReference type="NCBI Taxonomy" id="2219512"/>
    <lineage>
        <taxon>Bacteria</taxon>
        <taxon>Bacillati</taxon>
        <taxon>Cyanobacteriota</taxon>
        <taxon>Cyanophyceae</taxon>
        <taxon>Oscillatoriophycideae</taxon>
        <taxon>Oscillatoriales</taxon>
        <taxon>Sirenicapillariaceae</taxon>
        <taxon>Limnospira</taxon>
    </lineage>
</organism>
<gene>
    <name evidence="3" type="ORF">AAEJ74_26040</name>
</gene>